<evidence type="ECO:0000256" key="1">
    <source>
        <dbReference type="ARBA" id="ARBA00008467"/>
    </source>
</evidence>
<dbReference type="InterPro" id="IPR020841">
    <property type="entry name" value="PKS_Beta-ketoAc_synthase_dom"/>
</dbReference>
<comment type="similarity">
    <text evidence="1 4">Belongs to the thiolase-like superfamily. Beta-ketoacyl-ACP synthases family.</text>
</comment>
<dbReference type="Gene3D" id="3.40.47.10">
    <property type="match status" value="2"/>
</dbReference>
<dbReference type="PROSITE" id="PS00606">
    <property type="entry name" value="KS3_1"/>
    <property type="match status" value="1"/>
</dbReference>
<dbReference type="NCBIfam" id="NF005589">
    <property type="entry name" value="PRK07314.1"/>
    <property type="match status" value="1"/>
</dbReference>
<dbReference type="InterPro" id="IPR018201">
    <property type="entry name" value="Ketoacyl_synth_AS"/>
</dbReference>
<dbReference type="GO" id="GO:0004315">
    <property type="term" value="F:3-oxoacyl-[acyl-carrier-protein] synthase activity"/>
    <property type="evidence" value="ECO:0007669"/>
    <property type="project" value="InterPro"/>
</dbReference>
<evidence type="ECO:0000256" key="3">
    <source>
        <dbReference type="ARBA" id="ARBA00023315"/>
    </source>
</evidence>
<dbReference type="EMBL" id="MK388865">
    <property type="protein sequence ID" value="QIC03940.1"/>
    <property type="molecule type" value="Genomic_DNA"/>
</dbReference>
<dbReference type="FunFam" id="3.40.47.10:FF:000018">
    <property type="entry name" value="3-oxoacyl-[acyl-carrier-protein] synthase 2"/>
    <property type="match status" value="1"/>
</dbReference>
<dbReference type="PANTHER" id="PTHR11712">
    <property type="entry name" value="POLYKETIDE SYNTHASE-RELATED"/>
    <property type="match status" value="1"/>
</dbReference>
<keyword evidence="3" id="KW-0012">Acyltransferase</keyword>
<reference evidence="6" key="1">
    <citation type="journal article" date="2019" name="Org. Lett.">
        <title>Discovery and Biosynthesis of Neoenterocins Indicate a Skeleton Rearrangement of Enterocin.</title>
        <authorList>
            <person name="Zheng L."/>
            <person name="Jiang X."/>
            <person name="Zhang Q."/>
            <person name="Zhu Y."/>
            <person name="Zhang H."/>
            <person name="Zhang W."/>
            <person name="Saurav K."/>
            <person name="Liu J."/>
            <person name="Zhang C."/>
        </authorList>
    </citation>
    <scope>NUCLEOTIDE SEQUENCE</scope>
    <source>
        <strain evidence="6">SCSIO 11863</strain>
    </source>
</reference>
<evidence type="ECO:0000259" key="5">
    <source>
        <dbReference type="PROSITE" id="PS52004"/>
    </source>
</evidence>
<dbReference type="InterPro" id="IPR016039">
    <property type="entry name" value="Thiolase-like"/>
</dbReference>
<dbReference type="InterPro" id="IPR000794">
    <property type="entry name" value="Beta-ketoacyl_synthase"/>
</dbReference>
<dbReference type="InterPro" id="IPR014030">
    <property type="entry name" value="Ketoacyl_synth_N"/>
</dbReference>
<name>A0A6C0VV36_9ACTN</name>
<dbReference type="AlphaFoldDB" id="A0A6C0VV36"/>
<dbReference type="PROSITE" id="PS52004">
    <property type="entry name" value="KS3_2"/>
    <property type="match status" value="1"/>
</dbReference>
<dbReference type="SUPFAM" id="SSF53901">
    <property type="entry name" value="Thiolase-like"/>
    <property type="match status" value="2"/>
</dbReference>
<evidence type="ECO:0000313" key="6">
    <source>
        <dbReference type="EMBL" id="QIC03940.1"/>
    </source>
</evidence>
<organism evidence="6">
    <name type="scientific">Streptomyces sp. SCSIO 11863</name>
    <dbReference type="NCBI Taxonomy" id="1333476"/>
    <lineage>
        <taxon>Bacteria</taxon>
        <taxon>Bacillati</taxon>
        <taxon>Actinomycetota</taxon>
        <taxon>Actinomycetes</taxon>
        <taxon>Kitasatosporales</taxon>
        <taxon>Streptomycetaceae</taxon>
        <taxon>Streptomyces</taxon>
    </lineage>
</organism>
<dbReference type="GO" id="GO:0005829">
    <property type="term" value="C:cytosol"/>
    <property type="evidence" value="ECO:0007669"/>
    <property type="project" value="TreeGrafter"/>
</dbReference>
<evidence type="ECO:0000256" key="4">
    <source>
        <dbReference type="RuleBase" id="RU003694"/>
    </source>
</evidence>
<dbReference type="GO" id="GO:0030497">
    <property type="term" value="P:fatty acid elongation"/>
    <property type="evidence" value="ECO:0007669"/>
    <property type="project" value="UniProtKB-ARBA"/>
</dbReference>
<dbReference type="Pfam" id="PF02801">
    <property type="entry name" value="Ketoacyl-synt_C"/>
    <property type="match status" value="1"/>
</dbReference>
<sequence length="440" mass="46270">MSGGGLPLEQHPARSQGVSRHVVITGLSVLAPGSTDTEGFWKMITAGRSAIRRITAFDPTPFRSQVAGEVDLDPLACGFSRREVRRLDRASLLAVACARRAVAEAGITSGTSVDPGRIGVSVGNAVGSATSIENEYVVLSDEGRQWLVDQKYQSPHLFDYFVPGSLARETAWAAGAEGPVSVISAGCTSGIDALGHACQLIQEGSADVMVAGATDAPVTPIAVACFDAIKATTRRNDDPEHAPRPFDRTRDGFAIAEGAAMLVLEDSEHARRRGADIYGTITGYAAHSNAYHMTGLSRDGNEMARAITTALDEARTDPTAVGYINAHGSGTKQNDLHETEAFKKALGEHAYNVPVSSVKSMIGHSLGAIGAIEVATCALAIRNGVVPPTANLHEPDPDCDLDYVPLEARDVDLDVVLTVGSGFGGFQSAMVVEKWRGGHV</sequence>
<dbReference type="CDD" id="cd00834">
    <property type="entry name" value="KAS_I_II"/>
    <property type="match status" value="1"/>
</dbReference>
<protein>
    <submittedName>
        <fullName evidence="6">EncA</fullName>
    </submittedName>
</protein>
<dbReference type="FunFam" id="3.40.47.10:FF:000029">
    <property type="entry name" value="3-oxoacyl-[acyl-carrier-protein] synthase 1"/>
    <property type="match status" value="1"/>
</dbReference>
<keyword evidence="2 4" id="KW-0808">Transferase</keyword>
<dbReference type="SMART" id="SM00825">
    <property type="entry name" value="PKS_KS"/>
    <property type="match status" value="1"/>
</dbReference>
<accession>A0A6C0VV36</accession>
<evidence type="ECO:0000256" key="2">
    <source>
        <dbReference type="ARBA" id="ARBA00022679"/>
    </source>
</evidence>
<proteinExistence type="inferred from homology"/>
<dbReference type="PANTHER" id="PTHR11712:SF336">
    <property type="entry name" value="3-OXOACYL-[ACYL-CARRIER-PROTEIN] SYNTHASE, MITOCHONDRIAL"/>
    <property type="match status" value="1"/>
</dbReference>
<dbReference type="InterPro" id="IPR014031">
    <property type="entry name" value="Ketoacyl_synth_C"/>
</dbReference>
<dbReference type="Pfam" id="PF00109">
    <property type="entry name" value="ketoacyl-synt"/>
    <property type="match status" value="1"/>
</dbReference>
<feature type="domain" description="Ketosynthase family 3 (KS3)" evidence="5">
    <location>
        <begin position="19"/>
        <end position="434"/>
    </location>
</feature>